<dbReference type="Pfam" id="PF05258">
    <property type="entry name" value="DciA"/>
    <property type="match status" value="1"/>
</dbReference>
<sequence length="170" mass="17792">MNDKTATGKGRRARGFVRAGGLIEAQMSRASGQRGFAQARLRALWPDIAGPEFAGISAPVKLTRARGPAGGLLTLAVEGAHAPQIQMLIPLLRDRVNAALGPGTVGRIQLTHGQIGFAEPAPRFRPAPDGPPPDIGEAGESLSSIGDGELKSALETLARNVILRVRNPKN</sequence>
<proteinExistence type="predicted"/>
<dbReference type="AlphaFoldDB" id="A0A840SHI1"/>
<organism evidence="2 3">
    <name type="scientific">Amaricoccus macauensis</name>
    <dbReference type="NCBI Taxonomy" id="57001"/>
    <lineage>
        <taxon>Bacteria</taxon>
        <taxon>Pseudomonadati</taxon>
        <taxon>Pseudomonadota</taxon>
        <taxon>Alphaproteobacteria</taxon>
        <taxon>Rhodobacterales</taxon>
        <taxon>Paracoccaceae</taxon>
        <taxon>Amaricoccus</taxon>
    </lineage>
</organism>
<dbReference type="InterPro" id="IPR007922">
    <property type="entry name" value="DciA-like"/>
</dbReference>
<gene>
    <name evidence="2" type="ORF">HNP73_000131</name>
</gene>
<evidence type="ECO:0000313" key="3">
    <source>
        <dbReference type="Proteomes" id="UP000549457"/>
    </source>
</evidence>
<reference evidence="2 3" key="1">
    <citation type="submission" date="2020-08" db="EMBL/GenBank/DDBJ databases">
        <title>Genomic Encyclopedia of Type Strains, Phase IV (KMG-IV): sequencing the most valuable type-strain genomes for metagenomic binning, comparative biology and taxonomic classification.</title>
        <authorList>
            <person name="Goeker M."/>
        </authorList>
    </citation>
    <scope>NUCLEOTIDE SEQUENCE [LARGE SCALE GENOMIC DNA]</scope>
    <source>
        <strain evidence="2 3">DSM 101730</strain>
    </source>
</reference>
<feature type="compositionally biased region" description="Pro residues" evidence="1">
    <location>
        <begin position="123"/>
        <end position="134"/>
    </location>
</feature>
<dbReference type="RefSeq" id="WP_184146087.1">
    <property type="nucleotide sequence ID" value="NZ_JACHFM010000001.1"/>
</dbReference>
<protein>
    <recommendedName>
        <fullName evidence="4">DUF721 domain-containing protein</fullName>
    </recommendedName>
</protein>
<dbReference type="EMBL" id="JACHFM010000001">
    <property type="protein sequence ID" value="MBB5220210.1"/>
    <property type="molecule type" value="Genomic_DNA"/>
</dbReference>
<evidence type="ECO:0000256" key="1">
    <source>
        <dbReference type="SAM" id="MobiDB-lite"/>
    </source>
</evidence>
<evidence type="ECO:0008006" key="4">
    <source>
        <dbReference type="Google" id="ProtNLM"/>
    </source>
</evidence>
<comment type="caution">
    <text evidence="2">The sequence shown here is derived from an EMBL/GenBank/DDBJ whole genome shotgun (WGS) entry which is preliminary data.</text>
</comment>
<dbReference type="Proteomes" id="UP000549457">
    <property type="component" value="Unassembled WGS sequence"/>
</dbReference>
<evidence type="ECO:0000313" key="2">
    <source>
        <dbReference type="EMBL" id="MBB5220210.1"/>
    </source>
</evidence>
<name>A0A840SHI1_9RHOB</name>
<accession>A0A840SHI1</accession>
<feature type="region of interest" description="Disordered" evidence="1">
    <location>
        <begin position="120"/>
        <end position="144"/>
    </location>
</feature>
<keyword evidence="3" id="KW-1185">Reference proteome</keyword>